<feature type="signal peptide" evidence="1">
    <location>
        <begin position="1"/>
        <end position="20"/>
    </location>
</feature>
<dbReference type="Proteomes" id="UP000054632">
    <property type="component" value="Unassembled WGS sequence"/>
</dbReference>
<accession>A0A0V1EX48</accession>
<evidence type="ECO:0000313" key="3">
    <source>
        <dbReference type="Proteomes" id="UP000054632"/>
    </source>
</evidence>
<dbReference type="AlphaFoldDB" id="A0A0V1EX48"/>
<proteinExistence type="predicted"/>
<name>A0A0V1EX48_TRIPS</name>
<sequence>MSMKYFFLGLLLCFIGVGSGDSSDGLLGVASRLVHQADLLQHNRHYRNVIHATREDSEDGLKLKLRVIETVCSTNHALFIGYVYSSACPDSHVYSSIKCVLTVNDNQTNAVLECNYLLVEHIQRQEI</sequence>
<protein>
    <recommendedName>
        <fullName evidence="4">Cystatin domain-containing protein</fullName>
    </recommendedName>
</protein>
<reference evidence="2 3" key="1">
    <citation type="submission" date="2015-01" db="EMBL/GenBank/DDBJ databases">
        <title>Evolution of Trichinella species and genotypes.</title>
        <authorList>
            <person name="Korhonen P.K."/>
            <person name="Edoardo P."/>
            <person name="Giuseppe L.R."/>
            <person name="Gasser R.B."/>
        </authorList>
    </citation>
    <scope>NUCLEOTIDE SEQUENCE [LARGE SCALE GENOMIC DNA]</scope>
    <source>
        <strain evidence="2">ISS13</strain>
    </source>
</reference>
<evidence type="ECO:0008006" key="4">
    <source>
        <dbReference type="Google" id="ProtNLM"/>
    </source>
</evidence>
<gene>
    <name evidence="2" type="ORF">T4A_2808</name>
</gene>
<feature type="chain" id="PRO_5006877595" description="Cystatin domain-containing protein" evidence="1">
    <location>
        <begin position="21"/>
        <end position="127"/>
    </location>
</feature>
<evidence type="ECO:0000256" key="1">
    <source>
        <dbReference type="SAM" id="SignalP"/>
    </source>
</evidence>
<keyword evidence="1" id="KW-0732">Signal</keyword>
<dbReference type="EMBL" id="JYDR01000004">
    <property type="protein sequence ID" value="KRY78288.1"/>
    <property type="molecule type" value="Genomic_DNA"/>
</dbReference>
<comment type="caution">
    <text evidence="2">The sequence shown here is derived from an EMBL/GenBank/DDBJ whole genome shotgun (WGS) entry which is preliminary data.</text>
</comment>
<organism evidence="2 3">
    <name type="scientific">Trichinella pseudospiralis</name>
    <name type="common">Parasitic roundworm</name>
    <dbReference type="NCBI Taxonomy" id="6337"/>
    <lineage>
        <taxon>Eukaryota</taxon>
        <taxon>Metazoa</taxon>
        <taxon>Ecdysozoa</taxon>
        <taxon>Nematoda</taxon>
        <taxon>Enoplea</taxon>
        <taxon>Dorylaimia</taxon>
        <taxon>Trichinellida</taxon>
        <taxon>Trichinellidae</taxon>
        <taxon>Trichinella</taxon>
    </lineage>
</organism>
<evidence type="ECO:0000313" key="2">
    <source>
        <dbReference type="EMBL" id="KRY78288.1"/>
    </source>
</evidence>